<evidence type="ECO:0000313" key="13">
    <source>
        <dbReference type="EMBL" id="SES35108.1"/>
    </source>
</evidence>
<dbReference type="GO" id="GO:0006189">
    <property type="term" value="P:'de novo' IMP biosynthetic process"/>
    <property type="evidence" value="ECO:0007669"/>
    <property type="project" value="UniProtKB-UniRule"/>
</dbReference>
<dbReference type="PROSITE" id="PS51278">
    <property type="entry name" value="GATASE_TYPE_2"/>
    <property type="match status" value="1"/>
</dbReference>
<evidence type="ECO:0000256" key="5">
    <source>
        <dbReference type="ARBA" id="ARBA00022755"/>
    </source>
</evidence>
<proteinExistence type="inferred from homology"/>
<sequence>MPLDEVGEACGVAGLWHRDADVARLCSYALVALQHRGQESAGVVTGDRRTLRQAGGMGLVQQVFDEAKLAAMRGHVAVGHVRYATAGGSTEANIQPLLGITRLGSAFALAHNGNLTGIGDRERSPDAVAGGADTQELVDALADRTDDVAGALRAVLPQVRGAFSIVVATTGALYAARDPQGFRPLCLGRLPDGGLVVVSETVALDTLGATLLREVAPGELVTIDDRGTRGELFADARPAPCVFERVYFARQDSLLDGVRVQGMRHAMGVLLAREAPAVADVVTAVPDTARPAAMGYAQESGLPYVEALVRNQYLGRTFIKPSDFERSLGVRMKINVVPEAVAGKRVVVVDDSIVRSTSMREVVQLLRRAGAAEVHVRVSSAPVRWPCFFGVNMRSRAELVASDRTVAEVGVLVGGDSLNYLSVRGMVEAAGGGPACTGCFTGVYPAAVPTAGHVHLERTVPAQIG</sequence>
<dbReference type="InterPro" id="IPR029057">
    <property type="entry name" value="PRTase-like"/>
</dbReference>
<dbReference type="EC" id="2.4.2.14" evidence="7"/>
<keyword evidence="5 7" id="KW-0658">Purine biosynthesis</keyword>
<comment type="catalytic activity">
    <reaction evidence="7 8">
        <text>5-phospho-beta-D-ribosylamine + L-glutamate + diphosphate = 5-phospho-alpha-D-ribose 1-diphosphate + L-glutamine + H2O</text>
        <dbReference type="Rhea" id="RHEA:14905"/>
        <dbReference type="ChEBI" id="CHEBI:15377"/>
        <dbReference type="ChEBI" id="CHEBI:29985"/>
        <dbReference type="ChEBI" id="CHEBI:33019"/>
        <dbReference type="ChEBI" id="CHEBI:58017"/>
        <dbReference type="ChEBI" id="CHEBI:58359"/>
        <dbReference type="ChEBI" id="CHEBI:58681"/>
        <dbReference type="EC" id="2.4.2.14"/>
    </reaction>
</comment>
<dbReference type="GO" id="GO:0009113">
    <property type="term" value="P:purine nucleobase biosynthetic process"/>
    <property type="evidence" value="ECO:0007669"/>
    <property type="project" value="UniProtKB-UniRule"/>
</dbReference>
<dbReference type="InterPro" id="IPR005854">
    <property type="entry name" value="PurF"/>
</dbReference>
<dbReference type="Gene3D" id="3.40.50.2020">
    <property type="match status" value="1"/>
</dbReference>
<dbReference type="InterPro" id="IPR017932">
    <property type="entry name" value="GATase_2_dom"/>
</dbReference>
<evidence type="ECO:0000256" key="9">
    <source>
        <dbReference type="PIRSR" id="PIRSR000485-1"/>
    </source>
</evidence>
<keyword evidence="7 10" id="KW-0460">Magnesium</keyword>
<keyword evidence="4 7" id="KW-0808">Transferase</keyword>
<feature type="domain" description="Glutamine amidotransferase type-2" evidence="12">
    <location>
        <begin position="10"/>
        <end position="226"/>
    </location>
</feature>
<evidence type="ECO:0000256" key="8">
    <source>
        <dbReference type="PIRNR" id="PIRNR000485"/>
    </source>
</evidence>
<feature type="binding site" evidence="7 10">
    <location>
        <position position="351"/>
    </location>
    <ligand>
        <name>Mg(2+)</name>
        <dbReference type="ChEBI" id="CHEBI:18420"/>
    </ligand>
</feature>
<dbReference type="AlphaFoldDB" id="A0A1H9WMI5"/>
<dbReference type="RefSeq" id="WP_089962110.1">
    <property type="nucleotide sequence ID" value="NZ_FOFR01000037.1"/>
</dbReference>
<comment type="function">
    <text evidence="7">Catalyzes the formation of phosphoribosylamine from phosphoribosylpyrophosphate (PRPP) and glutamine.</text>
</comment>
<feature type="binding site" evidence="7 11">
    <location>
        <position position="436"/>
    </location>
    <ligand>
        <name>[4Fe-4S] cluster</name>
        <dbReference type="ChEBI" id="CHEBI:49883"/>
    </ligand>
</feature>
<comment type="cofactor">
    <cofactor evidence="7 10">
        <name>Mg(2+)</name>
        <dbReference type="ChEBI" id="CHEBI:18420"/>
    </cofactor>
    <text evidence="7 10">Binds 1 Mg(2+) ion per subunit.</text>
</comment>
<dbReference type="GO" id="GO:0051539">
    <property type="term" value="F:4 iron, 4 sulfur cluster binding"/>
    <property type="evidence" value="ECO:0007669"/>
    <property type="project" value="UniProtKB-KW"/>
</dbReference>
<evidence type="ECO:0000256" key="4">
    <source>
        <dbReference type="ARBA" id="ARBA00022679"/>
    </source>
</evidence>
<dbReference type="GO" id="GO:0000287">
    <property type="term" value="F:magnesium ion binding"/>
    <property type="evidence" value="ECO:0007669"/>
    <property type="project" value="UniProtKB-UniRule"/>
</dbReference>
<comment type="cofactor">
    <cofactor evidence="7 11">
        <name>[4Fe-4S] cluster</name>
        <dbReference type="ChEBI" id="CHEBI:49883"/>
    </cofactor>
    <text evidence="7 11">Binds 1 [4Fe-4S] cluster per subunit.</text>
</comment>
<keyword evidence="7 11" id="KW-0408">Iron</keyword>
<feature type="binding site" evidence="7 10">
    <location>
        <position position="288"/>
    </location>
    <ligand>
        <name>Mg(2+)</name>
        <dbReference type="ChEBI" id="CHEBI:18420"/>
    </ligand>
</feature>
<evidence type="ECO:0000256" key="3">
    <source>
        <dbReference type="ARBA" id="ARBA00022676"/>
    </source>
</evidence>
<dbReference type="InterPro" id="IPR029055">
    <property type="entry name" value="Ntn_hydrolases_N"/>
</dbReference>
<feature type="binding site" evidence="7 11">
    <location>
        <position position="439"/>
    </location>
    <ligand>
        <name>[4Fe-4S] cluster</name>
        <dbReference type="ChEBI" id="CHEBI:49883"/>
    </ligand>
</feature>
<dbReference type="OrthoDB" id="9801213at2"/>
<dbReference type="EMBL" id="FOFR01000037">
    <property type="protein sequence ID" value="SES35108.1"/>
    <property type="molecule type" value="Genomic_DNA"/>
</dbReference>
<organism evidence="13 14">
    <name type="scientific">Lentzea xinjiangensis</name>
    <dbReference type="NCBI Taxonomy" id="402600"/>
    <lineage>
        <taxon>Bacteria</taxon>
        <taxon>Bacillati</taxon>
        <taxon>Actinomycetota</taxon>
        <taxon>Actinomycetes</taxon>
        <taxon>Pseudonocardiales</taxon>
        <taxon>Pseudonocardiaceae</taxon>
        <taxon>Lentzea</taxon>
    </lineage>
</organism>
<evidence type="ECO:0000256" key="11">
    <source>
        <dbReference type="PIRSR" id="PIRSR000485-3"/>
    </source>
</evidence>
<protein>
    <recommendedName>
        <fullName evidence="7">Amidophosphoribosyltransferase</fullName>
        <shortName evidence="7">ATase</shortName>
        <ecNumber evidence="7">2.4.2.14</ecNumber>
    </recommendedName>
    <alternativeName>
        <fullName evidence="7">Glutamine phosphoribosylpyrophosphate amidotransferase</fullName>
        <shortName evidence="7">GPATase</shortName>
    </alternativeName>
</protein>
<feature type="binding site" evidence="7 11">
    <location>
        <position position="241"/>
    </location>
    <ligand>
        <name>[4Fe-4S] cluster</name>
        <dbReference type="ChEBI" id="CHEBI:49883"/>
    </ligand>
</feature>
<keyword evidence="14" id="KW-1185">Reference proteome</keyword>
<comment type="similarity">
    <text evidence="2 7 8">In the C-terminal section; belongs to the purine/pyrimidine phosphoribosyltransferase family.</text>
</comment>
<dbReference type="UniPathway" id="UPA00074">
    <property type="reaction ID" value="UER00124"/>
</dbReference>
<dbReference type="CDD" id="cd06223">
    <property type="entry name" value="PRTases_typeI"/>
    <property type="match status" value="1"/>
</dbReference>
<dbReference type="Pfam" id="PF00156">
    <property type="entry name" value="Pribosyltran"/>
    <property type="match status" value="1"/>
</dbReference>
<evidence type="ECO:0000256" key="2">
    <source>
        <dbReference type="ARBA" id="ARBA00010138"/>
    </source>
</evidence>
<accession>A0A1H9WMI5</accession>
<comment type="pathway">
    <text evidence="1 7 8">Purine metabolism; IMP biosynthesis via de novo pathway; N(1)-(5-phospho-D-ribosyl)glycinamide from 5-phospho-alpha-D-ribose 1-diphosphate: step 1/2.</text>
</comment>
<keyword evidence="3 7" id="KW-0328">Glycosyltransferase</keyword>
<evidence type="ECO:0000256" key="7">
    <source>
        <dbReference type="HAMAP-Rule" id="MF_01931"/>
    </source>
</evidence>
<dbReference type="Gene3D" id="3.60.20.10">
    <property type="entry name" value="Glutamine Phosphoribosylpyrophosphate, subunit 1, domain 1"/>
    <property type="match status" value="1"/>
</dbReference>
<dbReference type="SUPFAM" id="SSF56235">
    <property type="entry name" value="N-terminal nucleophile aminohydrolases (Ntn hydrolases)"/>
    <property type="match status" value="1"/>
</dbReference>
<dbReference type="HAMAP" id="MF_01931">
    <property type="entry name" value="PurF"/>
    <property type="match status" value="1"/>
</dbReference>
<dbReference type="STRING" id="402600.SAMN05216188_13723"/>
<evidence type="ECO:0000256" key="10">
    <source>
        <dbReference type="PIRSR" id="PIRSR000485-2"/>
    </source>
</evidence>
<evidence type="ECO:0000259" key="12">
    <source>
        <dbReference type="PROSITE" id="PS51278"/>
    </source>
</evidence>
<evidence type="ECO:0000256" key="6">
    <source>
        <dbReference type="ARBA" id="ARBA00022962"/>
    </source>
</evidence>
<name>A0A1H9WMI5_9PSEU</name>
<keyword evidence="7 11" id="KW-0411">Iron-sulfur</keyword>
<dbReference type="GO" id="GO:0004044">
    <property type="term" value="F:amidophosphoribosyltransferase activity"/>
    <property type="evidence" value="ECO:0007669"/>
    <property type="project" value="UniProtKB-UniRule"/>
</dbReference>
<dbReference type="PIRSF" id="PIRSF000485">
    <property type="entry name" value="Amd_phspho_trans"/>
    <property type="match status" value="1"/>
</dbReference>
<evidence type="ECO:0000313" key="14">
    <source>
        <dbReference type="Proteomes" id="UP000199352"/>
    </source>
</evidence>
<feature type="binding site" evidence="7 11">
    <location>
        <position position="387"/>
    </location>
    <ligand>
        <name>[4Fe-4S] cluster</name>
        <dbReference type="ChEBI" id="CHEBI:49883"/>
    </ligand>
</feature>
<keyword evidence="7" id="KW-0004">4Fe-4S</keyword>
<dbReference type="PANTHER" id="PTHR11907">
    <property type="entry name" value="AMIDOPHOSPHORIBOSYLTRANSFERASE"/>
    <property type="match status" value="1"/>
</dbReference>
<dbReference type="SUPFAM" id="SSF53271">
    <property type="entry name" value="PRTase-like"/>
    <property type="match status" value="1"/>
</dbReference>
<feature type="active site" description="Nucleophile" evidence="7 9">
    <location>
        <position position="10"/>
    </location>
</feature>
<reference evidence="14" key="1">
    <citation type="submission" date="2016-10" db="EMBL/GenBank/DDBJ databases">
        <authorList>
            <person name="Varghese N."/>
            <person name="Submissions S."/>
        </authorList>
    </citation>
    <scope>NUCLEOTIDE SEQUENCE [LARGE SCALE GENOMIC DNA]</scope>
    <source>
        <strain evidence="14">CGMCC 4.3525</strain>
    </source>
</reference>
<dbReference type="Proteomes" id="UP000199352">
    <property type="component" value="Unassembled WGS sequence"/>
</dbReference>
<gene>
    <name evidence="7" type="primary">purF</name>
    <name evidence="13" type="ORF">SAMN05216188_13723</name>
</gene>
<dbReference type="Pfam" id="PF13522">
    <property type="entry name" value="GATase_6"/>
    <property type="match status" value="1"/>
</dbReference>
<dbReference type="NCBIfam" id="TIGR01134">
    <property type="entry name" value="purF"/>
    <property type="match status" value="1"/>
</dbReference>
<keyword evidence="7 10" id="KW-0479">Metal-binding</keyword>
<evidence type="ECO:0000256" key="1">
    <source>
        <dbReference type="ARBA" id="ARBA00005209"/>
    </source>
</evidence>
<keyword evidence="6 7" id="KW-0315">Glutamine amidotransferase</keyword>
<feature type="binding site" evidence="7 10">
    <location>
        <position position="350"/>
    </location>
    <ligand>
        <name>Mg(2+)</name>
        <dbReference type="ChEBI" id="CHEBI:18420"/>
    </ligand>
</feature>
<dbReference type="InterPro" id="IPR000836">
    <property type="entry name" value="PRTase_dom"/>
</dbReference>